<dbReference type="InterPro" id="IPR003736">
    <property type="entry name" value="PAAI_dom"/>
</dbReference>
<evidence type="ECO:0000259" key="3">
    <source>
        <dbReference type="Pfam" id="PF03061"/>
    </source>
</evidence>
<dbReference type="PANTHER" id="PTHR21660:SF1">
    <property type="entry name" value="ACYL-COENZYME A THIOESTERASE 13"/>
    <property type="match status" value="1"/>
</dbReference>
<evidence type="ECO:0000256" key="2">
    <source>
        <dbReference type="ARBA" id="ARBA00022801"/>
    </source>
</evidence>
<dbReference type="OrthoDB" id="9806185at2"/>
<dbReference type="SUPFAM" id="SSF54637">
    <property type="entry name" value="Thioesterase/thiol ester dehydrase-isomerase"/>
    <property type="match status" value="1"/>
</dbReference>
<protein>
    <submittedName>
        <fullName evidence="4">DUF4442 domain-containing protein</fullName>
    </submittedName>
</protein>
<organism evidence="4 5">
    <name type="scientific">Zavarzinia aquatilis</name>
    <dbReference type="NCBI Taxonomy" id="2211142"/>
    <lineage>
        <taxon>Bacteria</taxon>
        <taxon>Pseudomonadati</taxon>
        <taxon>Pseudomonadota</taxon>
        <taxon>Alphaproteobacteria</taxon>
        <taxon>Rhodospirillales</taxon>
        <taxon>Zavarziniaceae</taxon>
        <taxon>Zavarzinia</taxon>
    </lineage>
</organism>
<dbReference type="InterPro" id="IPR006683">
    <property type="entry name" value="Thioestr_dom"/>
</dbReference>
<reference evidence="4 5" key="1">
    <citation type="submission" date="2018-05" db="EMBL/GenBank/DDBJ databases">
        <title>Zavarzinia sp. HR-AS.</title>
        <authorList>
            <person name="Lee Y."/>
            <person name="Jeon C.O."/>
        </authorList>
    </citation>
    <scope>NUCLEOTIDE SEQUENCE [LARGE SCALE GENOMIC DNA]</scope>
    <source>
        <strain evidence="4 5">HR-AS</strain>
    </source>
</reference>
<evidence type="ECO:0000256" key="1">
    <source>
        <dbReference type="ARBA" id="ARBA00008324"/>
    </source>
</evidence>
<dbReference type="RefSeq" id="WP_109902822.1">
    <property type="nucleotide sequence ID" value="NZ_QGLE01000002.1"/>
</dbReference>
<dbReference type="AlphaFoldDB" id="A0A317ED04"/>
<dbReference type="InterPro" id="IPR029069">
    <property type="entry name" value="HotDog_dom_sf"/>
</dbReference>
<keyword evidence="2" id="KW-0378">Hydrolase</keyword>
<dbReference type="GO" id="GO:0047617">
    <property type="term" value="F:fatty acyl-CoA hydrolase activity"/>
    <property type="evidence" value="ECO:0007669"/>
    <property type="project" value="InterPro"/>
</dbReference>
<comment type="caution">
    <text evidence="4">The sequence shown here is derived from an EMBL/GenBank/DDBJ whole genome shotgun (WGS) entry which is preliminary data.</text>
</comment>
<proteinExistence type="inferred from homology"/>
<dbReference type="Gene3D" id="3.10.129.10">
    <property type="entry name" value="Hotdog Thioesterase"/>
    <property type="match status" value="1"/>
</dbReference>
<comment type="similarity">
    <text evidence="1">Belongs to the thioesterase PaaI family.</text>
</comment>
<accession>A0A317ED04</accession>
<evidence type="ECO:0000313" key="4">
    <source>
        <dbReference type="EMBL" id="PWR24908.1"/>
    </source>
</evidence>
<feature type="domain" description="Thioesterase" evidence="3">
    <location>
        <begin position="48"/>
        <end position="122"/>
    </location>
</feature>
<dbReference type="NCBIfam" id="TIGR00369">
    <property type="entry name" value="unchar_dom_1"/>
    <property type="match status" value="1"/>
</dbReference>
<dbReference type="InterPro" id="IPR039298">
    <property type="entry name" value="ACOT13"/>
</dbReference>
<name>A0A317ED04_9PROT</name>
<keyword evidence="5" id="KW-1185">Reference proteome</keyword>
<dbReference type="CDD" id="cd03443">
    <property type="entry name" value="PaaI_thioesterase"/>
    <property type="match status" value="1"/>
</dbReference>
<dbReference type="EMBL" id="QGLE01000002">
    <property type="protein sequence ID" value="PWR24908.1"/>
    <property type="molecule type" value="Genomic_DNA"/>
</dbReference>
<dbReference type="Proteomes" id="UP000245461">
    <property type="component" value="Unassembled WGS sequence"/>
</dbReference>
<dbReference type="PANTHER" id="PTHR21660">
    <property type="entry name" value="THIOESTERASE SUPERFAMILY MEMBER-RELATED"/>
    <property type="match status" value="1"/>
</dbReference>
<gene>
    <name evidence="4" type="ORF">DKG74_03825</name>
</gene>
<dbReference type="Pfam" id="PF03061">
    <property type="entry name" value="4HBT"/>
    <property type="match status" value="1"/>
</dbReference>
<sequence>MPSDIEARVRESFARQGLMQHLGARVDRVEPGFVRIVMPYGEHLTQQHGFFHAGGTSAIADSAGGYAGLTMFPEDASVLTVEFKVNLVAPARGEQLEAEGRVIRSGRTLTICQLEVFAVEGTSRSLVALGQQTLICMAGKPDR</sequence>
<evidence type="ECO:0000313" key="5">
    <source>
        <dbReference type="Proteomes" id="UP000245461"/>
    </source>
</evidence>